<evidence type="ECO:0000256" key="2">
    <source>
        <dbReference type="ARBA" id="ARBA00008066"/>
    </source>
</evidence>
<feature type="transmembrane region" description="Helical" evidence="11">
    <location>
        <begin position="408"/>
        <end position="427"/>
    </location>
</feature>
<feature type="transmembrane region" description="Helical" evidence="11">
    <location>
        <begin position="220"/>
        <end position="238"/>
    </location>
</feature>
<comment type="caution">
    <text evidence="13">The sequence shown here is derived from an EMBL/GenBank/DDBJ whole genome shotgun (WGS) entry which is preliminary data.</text>
</comment>
<feature type="transmembrane region" description="Helical" evidence="11">
    <location>
        <begin position="439"/>
        <end position="460"/>
    </location>
</feature>
<feature type="transmembrane region" description="Helical" evidence="11">
    <location>
        <begin position="146"/>
        <end position="168"/>
    </location>
</feature>
<dbReference type="InterPro" id="IPR013057">
    <property type="entry name" value="AA_transpt_TM"/>
</dbReference>
<evidence type="ECO:0000256" key="5">
    <source>
        <dbReference type="ARBA" id="ARBA00022970"/>
    </source>
</evidence>
<feature type="transmembrane region" description="Helical" evidence="11">
    <location>
        <begin position="258"/>
        <end position="280"/>
    </location>
</feature>
<dbReference type="PANTHER" id="PTHR22950">
    <property type="entry name" value="AMINO ACID TRANSPORTER"/>
    <property type="match status" value="1"/>
</dbReference>
<keyword evidence="5" id="KW-0029">Amino-acid transport</keyword>
<feature type="transmembrane region" description="Helical" evidence="11">
    <location>
        <begin position="378"/>
        <end position="396"/>
    </location>
</feature>
<keyword evidence="7 11" id="KW-0472">Membrane</keyword>
<feature type="transmembrane region" description="Helical" evidence="11">
    <location>
        <begin position="292"/>
        <end position="316"/>
    </location>
</feature>
<proteinExistence type="inferred from homology"/>
<evidence type="ECO:0000256" key="4">
    <source>
        <dbReference type="ARBA" id="ARBA00022692"/>
    </source>
</evidence>
<feature type="transmembrane region" description="Helical" evidence="11">
    <location>
        <begin position="336"/>
        <end position="357"/>
    </location>
</feature>
<evidence type="ECO:0000256" key="11">
    <source>
        <dbReference type="SAM" id="Phobius"/>
    </source>
</evidence>
<comment type="function">
    <text evidence="8">Putative sodium-dependent amino acid/proton antiporter.</text>
</comment>
<keyword evidence="14" id="KW-1185">Reference proteome</keyword>
<keyword evidence="6 11" id="KW-1133">Transmembrane helix</keyword>
<comment type="similarity">
    <text evidence="2">Belongs to the amino acid/polyamine transporter 2 family.</text>
</comment>
<feature type="transmembrane region" description="Helical" evidence="11">
    <location>
        <begin position="101"/>
        <end position="122"/>
    </location>
</feature>
<dbReference type="GO" id="GO:0015179">
    <property type="term" value="F:L-amino acid transmembrane transporter activity"/>
    <property type="evidence" value="ECO:0007669"/>
    <property type="project" value="TreeGrafter"/>
</dbReference>
<accession>A0AAV8VTM3</accession>
<name>A0AAV8VTM3_9CUCU</name>
<keyword evidence="3" id="KW-0813">Transport</keyword>
<evidence type="ECO:0000259" key="12">
    <source>
        <dbReference type="Pfam" id="PF01490"/>
    </source>
</evidence>
<evidence type="ECO:0000256" key="9">
    <source>
        <dbReference type="ARBA" id="ARBA00040814"/>
    </source>
</evidence>
<dbReference type="GO" id="GO:0016020">
    <property type="term" value="C:membrane"/>
    <property type="evidence" value="ECO:0007669"/>
    <property type="project" value="UniProtKB-SubCell"/>
</dbReference>
<sequence length="489" mass="53897">MIQTGNPNEKSYILDTRHYSEERGSSIDSNENAFDDMKQLISVSSRDAGTCKTGTYINSSLQEEENERTSTLPWASFNFINSIIGSGVIGIPYALHEAGFGFGMLLLVFVAYVTDYSLILMVKSGHLSGKFSYQGIMEAAFGKTGYVLLGILQVVYPFIAMVSYNIVVGDTVTKVIIRLTGIEKTSPFAKREVIVLIASLFVTVPLCLYRDVSRLAKISFISLVCIAFILFSIFLRIGPISDIVPQHPDSWRFINKDIIPAIGIMAFAFMCHHNTFLIYGSIADPNQKKWETVTHASILTSLIVAVLFGIAGYTTFKAYSQGDLLENYCWDDDLMNISRLLFSVQILLTYPIECFVTREVIENSIFGRDPNVPLSEKIHYVLTLGIVATTYFISITTDCLGVVLELNGVLAAVPLAYVLPALCYLQLEEGFILCREKLPALGVVVFGLTVAILGAVFLVVDFETAHTCSHGQAMPYCLLNNTANATLAV</sequence>
<feature type="transmembrane region" description="Helical" evidence="11">
    <location>
        <begin position="188"/>
        <end position="208"/>
    </location>
</feature>
<feature type="domain" description="Amino acid transporter transmembrane" evidence="12">
    <location>
        <begin position="69"/>
        <end position="458"/>
    </location>
</feature>
<feature type="transmembrane region" description="Helical" evidence="11">
    <location>
        <begin position="77"/>
        <end position="95"/>
    </location>
</feature>
<evidence type="ECO:0000256" key="10">
    <source>
        <dbReference type="ARBA" id="ARBA00041723"/>
    </source>
</evidence>
<keyword evidence="4 11" id="KW-0812">Transmembrane</keyword>
<evidence type="ECO:0000313" key="14">
    <source>
        <dbReference type="Proteomes" id="UP001159042"/>
    </source>
</evidence>
<reference evidence="13 14" key="1">
    <citation type="journal article" date="2023" name="Insect Mol. Biol.">
        <title>Genome sequencing provides insights into the evolution of gene families encoding plant cell wall-degrading enzymes in longhorned beetles.</title>
        <authorList>
            <person name="Shin N.R."/>
            <person name="Okamura Y."/>
            <person name="Kirsch R."/>
            <person name="Pauchet Y."/>
        </authorList>
    </citation>
    <scope>NUCLEOTIDE SEQUENCE [LARGE SCALE GENOMIC DNA]</scope>
    <source>
        <strain evidence="13">EAD_L_NR</strain>
    </source>
</reference>
<comment type="subcellular location">
    <subcellularLocation>
        <location evidence="1">Membrane</location>
        <topology evidence="1">Multi-pass membrane protein</topology>
    </subcellularLocation>
</comment>
<dbReference type="EMBL" id="JANEYG010000034">
    <property type="protein sequence ID" value="KAJ8917271.1"/>
    <property type="molecule type" value="Genomic_DNA"/>
</dbReference>
<evidence type="ECO:0000313" key="13">
    <source>
        <dbReference type="EMBL" id="KAJ8917271.1"/>
    </source>
</evidence>
<evidence type="ECO:0000256" key="6">
    <source>
        <dbReference type="ARBA" id="ARBA00022989"/>
    </source>
</evidence>
<evidence type="ECO:0000256" key="8">
    <source>
        <dbReference type="ARBA" id="ARBA00037101"/>
    </source>
</evidence>
<dbReference type="Proteomes" id="UP001159042">
    <property type="component" value="Unassembled WGS sequence"/>
</dbReference>
<organism evidence="13 14">
    <name type="scientific">Exocentrus adspersus</name>
    <dbReference type="NCBI Taxonomy" id="1586481"/>
    <lineage>
        <taxon>Eukaryota</taxon>
        <taxon>Metazoa</taxon>
        <taxon>Ecdysozoa</taxon>
        <taxon>Arthropoda</taxon>
        <taxon>Hexapoda</taxon>
        <taxon>Insecta</taxon>
        <taxon>Pterygota</taxon>
        <taxon>Neoptera</taxon>
        <taxon>Endopterygota</taxon>
        <taxon>Coleoptera</taxon>
        <taxon>Polyphaga</taxon>
        <taxon>Cucujiformia</taxon>
        <taxon>Chrysomeloidea</taxon>
        <taxon>Cerambycidae</taxon>
        <taxon>Lamiinae</taxon>
        <taxon>Acanthocinini</taxon>
        <taxon>Exocentrus</taxon>
    </lineage>
</organism>
<evidence type="ECO:0000256" key="1">
    <source>
        <dbReference type="ARBA" id="ARBA00004141"/>
    </source>
</evidence>
<gene>
    <name evidence="13" type="ORF">NQ315_002288</name>
</gene>
<dbReference type="PANTHER" id="PTHR22950:SF458">
    <property type="entry name" value="SODIUM-COUPLED NEUTRAL AMINO ACID TRANSPORTER 11-RELATED"/>
    <property type="match status" value="1"/>
</dbReference>
<evidence type="ECO:0000256" key="7">
    <source>
        <dbReference type="ARBA" id="ARBA00023136"/>
    </source>
</evidence>
<dbReference type="Pfam" id="PF01490">
    <property type="entry name" value="Aa_trans"/>
    <property type="match status" value="1"/>
</dbReference>
<evidence type="ECO:0000256" key="3">
    <source>
        <dbReference type="ARBA" id="ARBA00022448"/>
    </source>
</evidence>
<protein>
    <recommendedName>
        <fullName evidence="9">Putative sodium-coupled neutral amino acid transporter 11</fullName>
    </recommendedName>
    <alternativeName>
        <fullName evidence="10">Solute carrier family 38 member 11</fullName>
    </alternativeName>
</protein>
<dbReference type="AlphaFoldDB" id="A0AAV8VTM3"/>